<dbReference type="InterPro" id="IPR020084">
    <property type="entry name" value="NUDIX_hydrolase_CS"/>
</dbReference>
<dbReference type="RefSeq" id="WP_207574425.1">
    <property type="nucleotide sequence ID" value="NZ_JAFNME010000005.1"/>
</dbReference>
<protein>
    <submittedName>
        <fullName evidence="6">NUDIX hydrolase</fullName>
    </submittedName>
</protein>
<proteinExistence type="inferred from homology"/>
<dbReference type="PANTHER" id="PTHR43222:SF2">
    <property type="entry name" value="NUDIX HYDROLASE 23, CHLOROPLASTIC"/>
    <property type="match status" value="1"/>
</dbReference>
<evidence type="ECO:0000256" key="4">
    <source>
        <dbReference type="RuleBase" id="RU003476"/>
    </source>
</evidence>
<dbReference type="PROSITE" id="PS01242">
    <property type="entry name" value="ZF_FPG_1"/>
    <property type="match status" value="1"/>
</dbReference>
<evidence type="ECO:0000256" key="3">
    <source>
        <dbReference type="ARBA" id="ARBA00022842"/>
    </source>
</evidence>
<evidence type="ECO:0000256" key="1">
    <source>
        <dbReference type="ARBA" id="ARBA00001946"/>
    </source>
</evidence>
<dbReference type="CDD" id="cd04511">
    <property type="entry name" value="NUDIX_Hydrolase"/>
    <property type="match status" value="1"/>
</dbReference>
<dbReference type="PANTHER" id="PTHR43222">
    <property type="entry name" value="NUDIX HYDROLASE 23"/>
    <property type="match status" value="1"/>
</dbReference>
<dbReference type="InterPro" id="IPR015797">
    <property type="entry name" value="NUDIX_hydrolase-like_dom_sf"/>
</dbReference>
<dbReference type="GO" id="GO:0008270">
    <property type="term" value="F:zinc ion binding"/>
    <property type="evidence" value="ECO:0007669"/>
    <property type="project" value="InterPro"/>
</dbReference>
<dbReference type="InterPro" id="IPR020476">
    <property type="entry name" value="Nudix_hydrolase"/>
</dbReference>
<dbReference type="GO" id="GO:0016799">
    <property type="term" value="F:hydrolase activity, hydrolyzing N-glycosyl compounds"/>
    <property type="evidence" value="ECO:0007669"/>
    <property type="project" value="InterPro"/>
</dbReference>
<dbReference type="Gene3D" id="3.90.79.10">
    <property type="entry name" value="Nucleoside Triphosphate Pyrophosphohydrolase"/>
    <property type="match status" value="1"/>
</dbReference>
<evidence type="ECO:0000313" key="6">
    <source>
        <dbReference type="EMBL" id="MBO1248877.1"/>
    </source>
</evidence>
<comment type="similarity">
    <text evidence="4">Belongs to the Nudix hydrolase family.</text>
</comment>
<keyword evidence="3" id="KW-0460">Magnesium</keyword>
<dbReference type="Gene3D" id="2.20.70.10">
    <property type="match status" value="1"/>
</dbReference>
<name>A0A939GTY0_9BURK</name>
<dbReference type="PRINTS" id="PR00502">
    <property type="entry name" value="NUDIXFAMILY"/>
</dbReference>
<dbReference type="PROSITE" id="PS00893">
    <property type="entry name" value="NUDIX_BOX"/>
    <property type="match status" value="1"/>
</dbReference>
<accession>A0A939GTY0</accession>
<keyword evidence="2 4" id="KW-0378">Hydrolase</keyword>
<dbReference type="SUPFAM" id="SSF55811">
    <property type="entry name" value="Nudix"/>
    <property type="match status" value="1"/>
</dbReference>
<dbReference type="EMBL" id="JAFNME010000005">
    <property type="protein sequence ID" value="MBO1248877.1"/>
    <property type="molecule type" value="Genomic_DNA"/>
</dbReference>
<dbReference type="GO" id="GO:0003906">
    <property type="term" value="F:DNA-(apurinic or apyrimidinic site) endonuclease activity"/>
    <property type="evidence" value="ECO:0007669"/>
    <property type="project" value="InterPro"/>
</dbReference>
<comment type="caution">
    <text evidence="6">The sequence shown here is derived from an EMBL/GenBank/DDBJ whole genome shotgun (WGS) entry which is preliminary data.</text>
</comment>
<dbReference type="InterPro" id="IPR015887">
    <property type="entry name" value="DNA_glyclase_Znf_dom_DNA_BS"/>
</dbReference>
<dbReference type="AlphaFoldDB" id="A0A939GTY0"/>
<dbReference type="InterPro" id="IPR029401">
    <property type="entry name" value="Nudix_N"/>
</dbReference>
<dbReference type="Pfam" id="PF14803">
    <property type="entry name" value="Zn_ribbon_Nudix"/>
    <property type="match status" value="1"/>
</dbReference>
<dbReference type="PROSITE" id="PS51462">
    <property type="entry name" value="NUDIX"/>
    <property type="match status" value="1"/>
</dbReference>
<reference evidence="6" key="1">
    <citation type="submission" date="2021-03" db="EMBL/GenBank/DDBJ databases">
        <title>Comamonas denitrificans.</title>
        <authorList>
            <person name="Finster K."/>
        </authorList>
    </citation>
    <scope>NUCLEOTIDE SEQUENCE</scope>
    <source>
        <strain evidence="6">MM2021_4</strain>
    </source>
</reference>
<evidence type="ECO:0000313" key="7">
    <source>
        <dbReference type="Proteomes" id="UP000664731"/>
    </source>
</evidence>
<dbReference type="Pfam" id="PF00293">
    <property type="entry name" value="NUDIX"/>
    <property type="match status" value="1"/>
</dbReference>
<evidence type="ECO:0000259" key="5">
    <source>
        <dbReference type="PROSITE" id="PS51462"/>
    </source>
</evidence>
<dbReference type="InterPro" id="IPR000086">
    <property type="entry name" value="NUDIX_hydrolase_dom"/>
</dbReference>
<feature type="domain" description="Nudix hydrolase" evidence="5">
    <location>
        <begin position="45"/>
        <end position="173"/>
    </location>
</feature>
<dbReference type="GO" id="GO:0006281">
    <property type="term" value="P:DNA repair"/>
    <property type="evidence" value="ECO:0007669"/>
    <property type="project" value="InterPro"/>
</dbReference>
<dbReference type="Proteomes" id="UP000664731">
    <property type="component" value="Unassembled WGS sequence"/>
</dbReference>
<evidence type="ECO:0000256" key="2">
    <source>
        <dbReference type="ARBA" id="ARBA00022801"/>
    </source>
</evidence>
<organism evidence="6 7">
    <name type="scientific">Comamonas denitrificans</name>
    <dbReference type="NCBI Taxonomy" id="117506"/>
    <lineage>
        <taxon>Bacteria</taxon>
        <taxon>Pseudomonadati</taxon>
        <taxon>Pseudomonadota</taxon>
        <taxon>Betaproteobacteria</taxon>
        <taxon>Burkholderiales</taxon>
        <taxon>Comamonadaceae</taxon>
        <taxon>Comamonas</taxon>
    </lineage>
</organism>
<comment type="cofactor">
    <cofactor evidence="1">
        <name>Mg(2+)</name>
        <dbReference type="ChEBI" id="CHEBI:18420"/>
    </cofactor>
</comment>
<gene>
    <name evidence="6" type="ORF">J1777_03360</name>
</gene>
<keyword evidence="7" id="KW-1185">Reference proteome</keyword>
<sequence length="183" mass="20849">MASYYPRPIRFCNQCGHAIAMRVPDDGDTRMRAICPQCQHIQYQNPLNVVGTLPVADDGRILLCKRNIEPRFGTWTLPAGFMELDETLEQGAARETVEEAGADIALGRLFSVISVPQAAQVHIYFLAQLRSLVFNPGFESQEVRLFAPKDIPWDELSFRTVSWTLRRYLENPQGTEVHQWNVE</sequence>
<dbReference type="GO" id="GO:0003677">
    <property type="term" value="F:DNA binding"/>
    <property type="evidence" value="ECO:0007669"/>
    <property type="project" value="InterPro"/>
</dbReference>